<keyword evidence="10" id="KW-1185">Reference proteome</keyword>
<reference evidence="9" key="1">
    <citation type="submission" date="2013-12" db="EMBL/GenBank/DDBJ databases">
        <authorList>
            <person name="Genoscope - CEA"/>
        </authorList>
    </citation>
    <scope>NUCLEOTIDE SEQUENCE</scope>
    <source>
        <strain evidence="9">CBS 1993</strain>
    </source>
</reference>
<dbReference type="GeneID" id="34522001"/>
<dbReference type="GO" id="GO:0000785">
    <property type="term" value="C:chromatin"/>
    <property type="evidence" value="ECO:0007669"/>
    <property type="project" value="EnsemblFungi"/>
</dbReference>
<dbReference type="STRING" id="1382522.W6MQL1"/>
<evidence type="ECO:0000256" key="6">
    <source>
        <dbReference type="RuleBase" id="RU369086"/>
    </source>
</evidence>
<comment type="similarity">
    <text evidence="2">Belongs to the eukaryotic RPB7/RPC8 RNA polymerase subunit family.</text>
</comment>
<dbReference type="GO" id="GO:0003677">
    <property type="term" value="F:DNA binding"/>
    <property type="evidence" value="ECO:0007669"/>
    <property type="project" value="InterPro"/>
</dbReference>
<dbReference type="PANTHER" id="PTHR12709:SF1">
    <property type="entry name" value="DNA-DIRECTED RNA POLYMERASE III SUBUNIT RPC8"/>
    <property type="match status" value="1"/>
</dbReference>
<dbReference type="GO" id="GO:0006384">
    <property type="term" value="P:transcription initiation at RNA polymerase III promoter"/>
    <property type="evidence" value="ECO:0007669"/>
    <property type="project" value="EnsemblFungi"/>
</dbReference>
<dbReference type="RefSeq" id="XP_022460613.1">
    <property type="nucleotide sequence ID" value="XM_022601359.1"/>
</dbReference>
<dbReference type="Pfam" id="PF03876">
    <property type="entry name" value="SHS2_Rpb7-N"/>
    <property type="match status" value="1"/>
</dbReference>
<dbReference type="AlphaFoldDB" id="W6MQL1"/>
<protein>
    <recommendedName>
        <fullName evidence="6">DNA-directed RNA polymerase subunit</fullName>
    </recommendedName>
</protein>
<dbReference type="GO" id="GO:0005666">
    <property type="term" value="C:RNA polymerase III complex"/>
    <property type="evidence" value="ECO:0007669"/>
    <property type="project" value="EnsemblFungi"/>
</dbReference>
<proteinExistence type="inferred from homology"/>
<dbReference type="Gene3D" id="2.40.50.140">
    <property type="entry name" value="Nucleic acid-binding proteins"/>
    <property type="match status" value="1"/>
</dbReference>
<dbReference type="FunFam" id="2.40.50.140:FF:000221">
    <property type="entry name" value="DNA-directed RNA polymerase III subunit"/>
    <property type="match status" value="1"/>
</dbReference>
<evidence type="ECO:0000256" key="5">
    <source>
        <dbReference type="ARBA" id="ARBA00023242"/>
    </source>
</evidence>
<dbReference type="InterPro" id="IPR036898">
    <property type="entry name" value="RNA_pol_Rpb7-like_N_sf"/>
</dbReference>
<evidence type="ECO:0000259" key="7">
    <source>
        <dbReference type="Pfam" id="PF03876"/>
    </source>
</evidence>
<dbReference type="GO" id="GO:0006386">
    <property type="term" value="P:termination of RNA polymerase III transcription"/>
    <property type="evidence" value="ECO:0007669"/>
    <property type="project" value="EnsemblFungi"/>
</dbReference>
<keyword evidence="3 6" id="KW-0240">DNA-directed RNA polymerase</keyword>
<dbReference type="InterPro" id="IPR013238">
    <property type="entry name" value="RNA_pol_III_Rbc25"/>
</dbReference>
<dbReference type="CDD" id="cd04330">
    <property type="entry name" value="RNAP_III_Rpc25_N"/>
    <property type="match status" value="1"/>
</dbReference>
<dbReference type="HOGENOM" id="CLU_073901_1_1_1"/>
<dbReference type="GO" id="GO:0003899">
    <property type="term" value="F:DNA-directed RNA polymerase activity"/>
    <property type="evidence" value="ECO:0007669"/>
    <property type="project" value="EnsemblFungi"/>
</dbReference>
<keyword evidence="5 6" id="KW-0539">Nucleus</keyword>
<dbReference type="SUPFAM" id="SSF50249">
    <property type="entry name" value="Nucleic acid-binding proteins"/>
    <property type="match status" value="1"/>
</dbReference>
<evidence type="ECO:0000256" key="3">
    <source>
        <dbReference type="ARBA" id="ARBA00022478"/>
    </source>
</evidence>
<dbReference type="InterPro" id="IPR045113">
    <property type="entry name" value="Rpb7-like"/>
</dbReference>
<dbReference type="GO" id="GO:0042797">
    <property type="term" value="P:tRNA transcription by RNA polymerase III"/>
    <property type="evidence" value="ECO:0007669"/>
    <property type="project" value="EnsemblFungi"/>
</dbReference>
<sequence length="199" mass="22648">MFQLSVISDLIRISPHIFNLPTDEAVLNELNEKYANKVIHNLGLVVTIWDISKIEDGMLKPGDGCTYIKVVFRCVVWKPFVGEVLTGWIDQASEQGLKVKLEFFNDIFIPGDYLFEGSVFSKEDNAWIWQPDESTKLYLDVNEKINFRVEEEMFTNVKPKGPTNTVVDDETGEKKESVPPYAIVGSCQTDGMGCVSWWE</sequence>
<name>W6MQL1_9ASCO</name>
<evidence type="ECO:0000259" key="8">
    <source>
        <dbReference type="Pfam" id="PF08292"/>
    </source>
</evidence>
<dbReference type="SUPFAM" id="SSF88798">
    <property type="entry name" value="N-terminal, heterodimerisation domain of RBP7 (RpoE)"/>
    <property type="match status" value="1"/>
</dbReference>
<organism evidence="9 10">
    <name type="scientific">Kuraishia capsulata CBS 1993</name>
    <dbReference type="NCBI Taxonomy" id="1382522"/>
    <lineage>
        <taxon>Eukaryota</taxon>
        <taxon>Fungi</taxon>
        <taxon>Dikarya</taxon>
        <taxon>Ascomycota</taxon>
        <taxon>Saccharomycotina</taxon>
        <taxon>Pichiomycetes</taxon>
        <taxon>Pichiales</taxon>
        <taxon>Pichiaceae</taxon>
        <taxon>Kuraishia</taxon>
    </lineage>
</organism>
<comment type="subcellular location">
    <subcellularLocation>
        <location evidence="1 6">Nucleus</location>
    </subcellularLocation>
</comment>
<accession>W6MQL1</accession>
<dbReference type="InterPro" id="IPR012340">
    <property type="entry name" value="NA-bd_OB-fold"/>
</dbReference>
<evidence type="ECO:0000256" key="2">
    <source>
        <dbReference type="ARBA" id="ARBA00009307"/>
    </source>
</evidence>
<evidence type="ECO:0000256" key="4">
    <source>
        <dbReference type="ARBA" id="ARBA00023163"/>
    </source>
</evidence>
<comment type="function">
    <text evidence="6">DNA-dependent RNA polymerase which catalyzes the transcription of DNA into RNA using the four ribonucleoside triphosphates as substrates.</text>
</comment>
<dbReference type="NCBIfam" id="TIGR00448">
    <property type="entry name" value="rpoE"/>
    <property type="match status" value="1"/>
</dbReference>
<feature type="domain" description="RNA polymerase Rpb7-like N-terminal" evidence="7">
    <location>
        <begin position="8"/>
        <end position="64"/>
    </location>
</feature>
<keyword evidence="4 6" id="KW-0804">Transcription</keyword>
<dbReference type="Proteomes" id="UP000019384">
    <property type="component" value="Unassembled WGS sequence"/>
</dbReference>
<dbReference type="InterPro" id="IPR005576">
    <property type="entry name" value="Rpb7-like_N"/>
</dbReference>
<evidence type="ECO:0000256" key="1">
    <source>
        <dbReference type="ARBA" id="ARBA00004123"/>
    </source>
</evidence>
<evidence type="ECO:0000313" key="10">
    <source>
        <dbReference type="Proteomes" id="UP000019384"/>
    </source>
</evidence>
<dbReference type="Gene3D" id="3.30.1490.120">
    <property type="entry name" value="RNA polymerase Rpb7-like, N-terminal domain"/>
    <property type="match status" value="1"/>
</dbReference>
<dbReference type="Pfam" id="PF08292">
    <property type="entry name" value="RNA_pol_Rbc25"/>
    <property type="match status" value="1"/>
</dbReference>
<dbReference type="EMBL" id="HG793129">
    <property type="protein sequence ID" value="CDK28623.1"/>
    <property type="molecule type" value="Genomic_DNA"/>
</dbReference>
<dbReference type="PANTHER" id="PTHR12709">
    <property type="entry name" value="DNA-DIRECTED RNA POLYMERASE II, III"/>
    <property type="match status" value="1"/>
</dbReference>
<dbReference type="InterPro" id="IPR004519">
    <property type="entry name" value="RNAP_E/RPC8"/>
</dbReference>
<gene>
    <name evidence="9" type="ORF">KUCA_T00004607001</name>
</gene>
<reference evidence="9" key="2">
    <citation type="submission" date="2014-02" db="EMBL/GenBank/DDBJ databases">
        <title>Complete DNA sequence of /Kuraishia capsulata/ illustrates novel genomic features among budding yeasts (/Saccharomycotina/).</title>
        <authorList>
            <person name="Morales L."/>
            <person name="Noel B."/>
            <person name="Porcel B."/>
            <person name="Marcet-Houben M."/>
            <person name="Hullo M-F."/>
            <person name="Sacerdot C."/>
            <person name="Tekaia F."/>
            <person name="Leh-Louis V."/>
            <person name="Despons L."/>
            <person name="Khanna V."/>
            <person name="Aury J-M."/>
            <person name="Barbe V."/>
            <person name="Couloux A."/>
            <person name="Labadie K."/>
            <person name="Pelletier E."/>
            <person name="Souciet J-L."/>
            <person name="Boekhout T."/>
            <person name="Gabaldon T."/>
            <person name="Wincker P."/>
            <person name="Dujon B."/>
        </authorList>
    </citation>
    <scope>NUCLEOTIDE SEQUENCE</scope>
    <source>
        <strain evidence="9">CBS 1993</strain>
    </source>
</reference>
<feature type="domain" description="RNA polymerase III subunit Rpc25" evidence="8">
    <location>
        <begin position="83"/>
        <end position="198"/>
    </location>
</feature>
<evidence type="ECO:0000313" key="9">
    <source>
        <dbReference type="EMBL" id="CDK28623.1"/>
    </source>
</evidence>
<dbReference type="OrthoDB" id="10256606at2759"/>